<evidence type="ECO:0000313" key="8">
    <source>
        <dbReference type="EMBL" id="CAB4538431.1"/>
    </source>
</evidence>
<dbReference type="Pfam" id="PF01502">
    <property type="entry name" value="PRA-CH"/>
    <property type="match status" value="1"/>
</dbReference>
<keyword evidence="6" id="KW-0368">Histidine biosynthesis</keyword>
<dbReference type="PANTHER" id="PTHR42945">
    <property type="entry name" value="HISTIDINE BIOSYNTHESIS BIFUNCTIONAL PROTEIN"/>
    <property type="match status" value="1"/>
</dbReference>
<dbReference type="FunFam" id="3.10.20.810:FF:000001">
    <property type="entry name" value="Histidine biosynthesis bifunctional protein HisIE"/>
    <property type="match status" value="1"/>
</dbReference>
<dbReference type="EMBL" id="CAEZSH010000060">
    <property type="protein sequence ID" value="CAB4538431.1"/>
    <property type="molecule type" value="Genomic_DNA"/>
</dbReference>
<dbReference type="GO" id="GO:0004635">
    <property type="term" value="F:phosphoribosyl-AMP cyclohydrolase activity"/>
    <property type="evidence" value="ECO:0007669"/>
    <property type="project" value="UniProtKB-EC"/>
</dbReference>
<evidence type="ECO:0000256" key="1">
    <source>
        <dbReference type="ARBA" id="ARBA00000024"/>
    </source>
</evidence>
<dbReference type="GO" id="GO:0004636">
    <property type="term" value="F:phosphoribosyl-ATP diphosphatase activity"/>
    <property type="evidence" value="ECO:0007669"/>
    <property type="project" value="UniProtKB-ARBA"/>
</dbReference>
<evidence type="ECO:0000256" key="2">
    <source>
        <dbReference type="ARBA" id="ARBA00005169"/>
    </source>
</evidence>
<keyword evidence="5" id="KW-0378">Hydrolase</keyword>
<evidence type="ECO:0000259" key="7">
    <source>
        <dbReference type="Pfam" id="PF01502"/>
    </source>
</evidence>
<organism evidence="8">
    <name type="scientific">freshwater metagenome</name>
    <dbReference type="NCBI Taxonomy" id="449393"/>
    <lineage>
        <taxon>unclassified sequences</taxon>
        <taxon>metagenomes</taxon>
        <taxon>ecological metagenomes</taxon>
    </lineage>
</organism>
<comment type="pathway">
    <text evidence="2">Amino-acid biosynthesis; L-histidine biosynthesis; L-histidine from 5-phospho-alpha-D-ribose 1-diphosphate: step 3/9.</text>
</comment>
<comment type="catalytic activity">
    <reaction evidence="1">
        <text>1-(5-phospho-beta-D-ribosyl)-5'-AMP + H2O = 1-(5-phospho-beta-D-ribosyl)-5-[(5-phospho-beta-D-ribosylamino)methylideneamino]imidazole-4-carboxamide</text>
        <dbReference type="Rhea" id="RHEA:20049"/>
        <dbReference type="ChEBI" id="CHEBI:15377"/>
        <dbReference type="ChEBI" id="CHEBI:58435"/>
        <dbReference type="ChEBI" id="CHEBI:59457"/>
        <dbReference type="EC" id="3.5.4.19"/>
    </reaction>
</comment>
<dbReference type="InterPro" id="IPR038019">
    <property type="entry name" value="PRib_AMP_CycHydrolase_sf"/>
</dbReference>
<dbReference type="NCBIfam" id="NF000768">
    <property type="entry name" value="PRK00051.1"/>
    <property type="match status" value="1"/>
</dbReference>
<dbReference type="AlphaFoldDB" id="A0A6J6BHG1"/>
<evidence type="ECO:0000256" key="6">
    <source>
        <dbReference type="ARBA" id="ARBA00023102"/>
    </source>
</evidence>
<dbReference type="Gene3D" id="3.10.20.810">
    <property type="entry name" value="Phosphoribosyl-AMP cyclohydrolase"/>
    <property type="match status" value="1"/>
</dbReference>
<dbReference type="EC" id="3.5.4.19" evidence="3"/>
<dbReference type="SUPFAM" id="SSF141734">
    <property type="entry name" value="HisI-like"/>
    <property type="match status" value="1"/>
</dbReference>
<evidence type="ECO:0000256" key="3">
    <source>
        <dbReference type="ARBA" id="ARBA00012721"/>
    </source>
</evidence>
<dbReference type="InterPro" id="IPR002496">
    <property type="entry name" value="PRib_AMP_CycHydrolase_dom"/>
</dbReference>
<evidence type="ECO:0000256" key="4">
    <source>
        <dbReference type="ARBA" id="ARBA00022605"/>
    </source>
</evidence>
<protein>
    <recommendedName>
        <fullName evidence="3">phosphoribosyl-AMP cyclohydrolase</fullName>
        <ecNumber evidence="3">3.5.4.19</ecNumber>
    </recommendedName>
</protein>
<dbReference type="PANTHER" id="PTHR42945:SF1">
    <property type="entry name" value="HISTIDINE BIOSYNTHESIS BIFUNCTIONAL PROTEIN HIS7"/>
    <property type="match status" value="1"/>
</dbReference>
<feature type="domain" description="Phosphoribosyl-AMP cyclohydrolase" evidence="7">
    <location>
        <begin position="27"/>
        <end position="99"/>
    </location>
</feature>
<evidence type="ECO:0000256" key="5">
    <source>
        <dbReference type="ARBA" id="ARBA00022801"/>
    </source>
</evidence>
<dbReference type="GO" id="GO:0000105">
    <property type="term" value="P:L-histidine biosynthetic process"/>
    <property type="evidence" value="ECO:0007669"/>
    <property type="project" value="UniProtKB-UniPathway"/>
</dbReference>
<reference evidence="8" key="1">
    <citation type="submission" date="2020-05" db="EMBL/GenBank/DDBJ databases">
        <authorList>
            <person name="Chiriac C."/>
            <person name="Salcher M."/>
            <person name="Ghai R."/>
            <person name="Kavagutti S V."/>
        </authorList>
    </citation>
    <scope>NUCLEOTIDE SEQUENCE</scope>
</reference>
<proteinExistence type="predicted"/>
<gene>
    <name evidence="8" type="ORF">UFOPK1410_00587</name>
</gene>
<accession>A0A6J6BHG1</accession>
<dbReference type="UniPathway" id="UPA00031">
    <property type="reaction ID" value="UER00008"/>
</dbReference>
<sequence length="110" mass="11761">MSANGVSFNQDGLVCVVVQSLGGRVLMVGWMNEQALELTLSTGDMTFWSRSRQEIWVKGATSGNGQKLLKLELDCDGDALLATVEEAGPACHNGTDSCFDSKVVFDGEES</sequence>
<name>A0A6J6BHG1_9ZZZZ</name>
<keyword evidence="4" id="KW-0028">Amino-acid biosynthesis</keyword>